<dbReference type="CDD" id="cd04450">
    <property type="entry name" value="DEP_RGS7-like"/>
    <property type="match status" value="1"/>
</dbReference>
<evidence type="ECO:0000256" key="2">
    <source>
        <dbReference type="SAM" id="MobiDB-lite"/>
    </source>
</evidence>
<feature type="compositionally biased region" description="Polar residues" evidence="2">
    <location>
        <begin position="1"/>
        <end position="10"/>
    </location>
</feature>
<feature type="compositionally biased region" description="Low complexity" evidence="2">
    <location>
        <begin position="144"/>
        <end position="165"/>
    </location>
</feature>
<feature type="compositionally biased region" description="Low complexity" evidence="2">
    <location>
        <begin position="90"/>
        <end position="134"/>
    </location>
</feature>
<evidence type="ECO:0000313" key="5">
    <source>
        <dbReference type="EMBL" id="KAA8574036.1"/>
    </source>
</evidence>
<organism evidence="5 6">
    <name type="scientific">Monilinia fructicola</name>
    <name type="common">Brown rot fungus</name>
    <name type="synonym">Ciboria fructicola</name>
    <dbReference type="NCBI Taxonomy" id="38448"/>
    <lineage>
        <taxon>Eukaryota</taxon>
        <taxon>Fungi</taxon>
        <taxon>Dikarya</taxon>
        <taxon>Ascomycota</taxon>
        <taxon>Pezizomycotina</taxon>
        <taxon>Leotiomycetes</taxon>
        <taxon>Helotiales</taxon>
        <taxon>Sclerotiniaceae</taxon>
        <taxon>Monilinia</taxon>
    </lineage>
</organism>
<dbReference type="Proteomes" id="UP000322873">
    <property type="component" value="Unassembled WGS sequence"/>
</dbReference>
<dbReference type="PRINTS" id="PR01301">
    <property type="entry name" value="RGSPROTEIN"/>
</dbReference>
<feature type="compositionally biased region" description="Polar residues" evidence="2">
    <location>
        <begin position="184"/>
        <end position="194"/>
    </location>
</feature>
<feature type="compositionally biased region" description="Polar residues" evidence="2">
    <location>
        <begin position="401"/>
        <end position="413"/>
    </location>
</feature>
<evidence type="ECO:0000256" key="1">
    <source>
        <dbReference type="ARBA" id="ARBA00022700"/>
    </source>
</evidence>
<dbReference type="InterPro" id="IPR044926">
    <property type="entry name" value="RGS_subdomain_2"/>
</dbReference>
<dbReference type="GO" id="GO:0035556">
    <property type="term" value="P:intracellular signal transduction"/>
    <property type="evidence" value="ECO:0007669"/>
    <property type="project" value="InterPro"/>
</dbReference>
<dbReference type="SUPFAM" id="SSF48097">
    <property type="entry name" value="Regulator of G-protein signaling, RGS"/>
    <property type="match status" value="1"/>
</dbReference>
<dbReference type="InterPro" id="IPR036388">
    <property type="entry name" value="WH-like_DNA-bd_sf"/>
</dbReference>
<gene>
    <name evidence="5" type="ORF">EYC84_005570</name>
</gene>
<dbReference type="Pfam" id="PF00615">
    <property type="entry name" value="RGS"/>
    <property type="match status" value="1"/>
</dbReference>
<evidence type="ECO:0008006" key="7">
    <source>
        <dbReference type="Google" id="ProtNLM"/>
    </source>
</evidence>
<feature type="region of interest" description="Disordered" evidence="2">
    <location>
        <begin position="1"/>
        <end position="66"/>
    </location>
</feature>
<accession>A0A5M9K1M7</accession>
<dbReference type="Gene3D" id="1.10.167.10">
    <property type="entry name" value="Regulator of G-protein Signalling 4, domain 2"/>
    <property type="match status" value="1"/>
</dbReference>
<name>A0A5M9K1M7_MONFR</name>
<evidence type="ECO:0000259" key="4">
    <source>
        <dbReference type="PROSITE" id="PS50186"/>
    </source>
</evidence>
<dbReference type="SMART" id="SM00049">
    <property type="entry name" value="DEP"/>
    <property type="match status" value="2"/>
</dbReference>
<dbReference type="InterPro" id="IPR000591">
    <property type="entry name" value="DEP_dom"/>
</dbReference>
<dbReference type="PROSITE" id="PS50132">
    <property type="entry name" value="RGS"/>
    <property type="match status" value="1"/>
</dbReference>
<dbReference type="AlphaFoldDB" id="A0A5M9K1M7"/>
<dbReference type="EMBL" id="VICG01000003">
    <property type="protein sequence ID" value="KAA8574036.1"/>
    <property type="molecule type" value="Genomic_DNA"/>
</dbReference>
<evidence type="ECO:0000259" key="3">
    <source>
        <dbReference type="PROSITE" id="PS50132"/>
    </source>
</evidence>
<feature type="domain" description="DEP" evidence="4">
    <location>
        <begin position="639"/>
        <end position="715"/>
    </location>
</feature>
<dbReference type="Gene3D" id="1.10.10.10">
    <property type="entry name" value="Winged helix-like DNA-binding domain superfamily/Winged helix DNA-binding domain"/>
    <property type="match status" value="2"/>
</dbReference>
<dbReference type="Pfam" id="PF25889">
    <property type="entry name" value="WHD_Fungal_DR"/>
    <property type="match status" value="1"/>
</dbReference>
<dbReference type="CDD" id="cd08708">
    <property type="entry name" value="RGS_FLBA"/>
    <property type="match status" value="1"/>
</dbReference>
<keyword evidence="1" id="KW-0734">Signal transduction inhibitor</keyword>
<feature type="region of interest" description="Disordered" evidence="2">
    <location>
        <begin position="326"/>
        <end position="413"/>
    </location>
</feature>
<feature type="compositionally biased region" description="Low complexity" evidence="2">
    <location>
        <begin position="230"/>
        <end position="270"/>
    </location>
</feature>
<feature type="compositionally biased region" description="Pro residues" evidence="2">
    <location>
        <begin position="46"/>
        <end position="58"/>
    </location>
</feature>
<feature type="domain" description="RGS" evidence="3">
    <location>
        <begin position="751"/>
        <end position="899"/>
    </location>
</feature>
<proteinExistence type="predicted"/>
<feature type="compositionally biased region" description="Low complexity" evidence="2">
    <location>
        <begin position="342"/>
        <end position="358"/>
    </location>
</feature>
<dbReference type="SUPFAM" id="SSF46785">
    <property type="entry name" value="Winged helix' DNA-binding domain"/>
    <property type="match status" value="2"/>
</dbReference>
<keyword evidence="6" id="KW-1185">Reference proteome</keyword>
<dbReference type="PANTHER" id="PTHR10845">
    <property type="entry name" value="REGULATOR OF G PROTEIN SIGNALING"/>
    <property type="match status" value="1"/>
</dbReference>
<protein>
    <recommendedName>
        <fullName evidence="7">RGS domain-containing protein</fullName>
    </recommendedName>
</protein>
<reference evidence="5 6" key="1">
    <citation type="submission" date="2019-06" db="EMBL/GenBank/DDBJ databases">
        <title>Genome Sequence of the Brown Rot Fungal Pathogen Monilinia fructicola.</title>
        <authorList>
            <person name="De Miccolis Angelini R.M."/>
            <person name="Landi L."/>
            <person name="Abate D."/>
            <person name="Pollastro S."/>
            <person name="Romanazzi G."/>
            <person name="Faretra F."/>
        </authorList>
    </citation>
    <scope>NUCLEOTIDE SEQUENCE [LARGE SCALE GENOMIC DNA]</scope>
    <source>
        <strain evidence="5 6">Mfrc123</strain>
    </source>
</reference>
<dbReference type="PROSITE" id="PS50186">
    <property type="entry name" value="DEP"/>
    <property type="match status" value="1"/>
</dbReference>
<dbReference type="PANTHER" id="PTHR10845:SF192">
    <property type="entry name" value="DOUBLE HIT, ISOFORM B"/>
    <property type="match status" value="1"/>
</dbReference>
<feature type="compositionally biased region" description="Low complexity" evidence="2">
    <location>
        <begin position="11"/>
        <end position="45"/>
    </location>
</feature>
<feature type="compositionally biased region" description="Polar residues" evidence="2">
    <location>
        <begin position="375"/>
        <end position="390"/>
    </location>
</feature>
<dbReference type="GO" id="GO:0009968">
    <property type="term" value="P:negative regulation of signal transduction"/>
    <property type="evidence" value="ECO:0007669"/>
    <property type="project" value="UniProtKB-KW"/>
</dbReference>
<dbReference type="Pfam" id="PF00610">
    <property type="entry name" value="DEP"/>
    <property type="match status" value="1"/>
</dbReference>
<feature type="region of interest" description="Disordered" evidence="2">
    <location>
        <begin position="90"/>
        <end position="194"/>
    </location>
</feature>
<evidence type="ECO:0000313" key="6">
    <source>
        <dbReference type="Proteomes" id="UP000322873"/>
    </source>
</evidence>
<feature type="region of interest" description="Disordered" evidence="2">
    <location>
        <begin position="213"/>
        <end position="270"/>
    </location>
</feature>
<comment type="caution">
    <text evidence="5">The sequence shown here is derived from an EMBL/GenBank/DDBJ whole genome shotgun (WGS) entry which is preliminary data.</text>
</comment>
<dbReference type="InterPro" id="IPR058855">
    <property type="entry name" value="RGS1/SST2-like_Fungal-DR"/>
</dbReference>
<dbReference type="VEuPathDB" id="FungiDB:MFRU_001g01410"/>
<sequence>MALSPSTSPHTNNIAATTNNNTTFTISNKSSKSSKTFKTSKIPNSSPHPRPSPNPNPNPNSSFQSFIHSKSNSISNLIIPTSLTYNSNHHPTYNSTSNSTTSTSASTSTSTTTTKTNTNTKTNTITTNTNITANTPPPPPPPTNININTNTNTNTSASNSNSNSYPPHPPPPLLDQSIPEDETPQTLTKDSSNLSEVKLSIRPLTIDSKSSPLIVRESSSKELLPRTSNTATAATTPTAATTTTTTTTTATTTSSNKQNRQSTSSSSQNRSGLLTLAVLARDKTSSAIASLITEPSSLRLRPSSTNILDSNPEQDQIHLLRSTFNHRSKSAESVASHREHTGLSSSHSDHSTLTTSNTIAENVPPTHFLGRRQSLLGTNPPSQAYSNTAADTPPLIHSNRKTTNSSKMHQTSSRLLRMTSDDRPFTRDFKDLFATLVVSLPLAAHRIRLTRVEHSFLSEEAINNLGSLKFSQSNRMPDPKDPSRIVTTTTTTTFSMAREMARSVCQRFLDARFIESADGKQAKDFTMKGSIWQLTPKGIHVLDRFCSKNGIQQKHVAELVASPRNTMQLVILERDSATDKLSSDRSTIEVIFRRFVGQNGPNIKTSTTTADSDSLSEYKDGIAGVRMAGERKIGSPPRTVYQTFTGKAACDWLMDCCTTVDRRETTEIASLFLEQELIWCVQPDRQYQQQLPPSTDDKKDFRFQPTKYAYYQLSQKGKDVINMTSRDRTSESEGTSAVVRAGVSRDSNTQKLDKILNDAALRLLFRENLRDTHCEENLSFYLDVEEFLKSCKAAVRNVEPTRGKSGGSLDSVKETMASAYGIYNAFLAPGSPCELNIDHLLRNQLATRMTKAVGQDAAMVESLKEVTKLFEEAQLSVFKLMASDSVPKFMKSSKYEQTLKNYDFDSISSANGPRYSLPERSISKSNRLLNDYLSFSDCIDSPLISLLDRNISQRKESLGDDGSRFLFTKSETTVRWYRTNKPGVQKAPSKINAFDGALKMFFFTGSHRYDAIFPLLPFFAVKFFLRDFDEHTPALRSIINE</sequence>
<dbReference type="InterPro" id="IPR036305">
    <property type="entry name" value="RGS_sf"/>
</dbReference>
<dbReference type="InterPro" id="IPR016137">
    <property type="entry name" value="RGS"/>
</dbReference>
<dbReference type="SMART" id="SM00315">
    <property type="entry name" value="RGS"/>
    <property type="match status" value="1"/>
</dbReference>
<dbReference type="InterPro" id="IPR036390">
    <property type="entry name" value="WH_DNA-bd_sf"/>
</dbReference>